<evidence type="ECO:0000256" key="2">
    <source>
        <dbReference type="ARBA" id="ARBA00022729"/>
    </source>
</evidence>
<evidence type="ECO:0000256" key="3">
    <source>
        <dbReference type="ARBA" id="ARBA00022801"/>
    </source>
</evidence>
<evidence type="ECO:0000313" key="8">
    <source>
        <dbReference type="Proteomes" id="UP001597326"/>
    </source>
</evidence>
<feature type="chain" id="PRO_5046991182" evidence="5">
    <location>
        <begin position="21"/>
        <end position="552"/>
    </location>
</feature>
<dbReference type="InterPro" id="IPR051601">
    <property type="entry name" value="Serine_prot/Carboxylest_S33"/>
</dbReference>
<feature type="compositionally biased region" description="Polar residues" evidence="4">
    <location>
        <begin position="79"/>
        <end position="89"/>
    </location>
</feature>
<keyword evidence="8" id="KW-1185">Reference proteome</keyword>
<dbReference type="Gene3D" id="3.40.50.1820">
    <property type="entry name" value="alpha/beta hydrolase"/>
    <property type="match status" value="1"/>
</dbReference>
<accession>A0ABW4RWR8</accession>
<gene>
    <name evidence="7" type="ORF">ACFSCS_07680</name>
</gene>
<protein>
    <submittedName>
        <fullName evidence="7">Alpha/beta hydrolase</fullName>
    </submittedName>
</protein>
<reference evidence="8" key="1">
    <citation type="journal article" date="2019" name="Int. J. Syst. Evol. Microbiol.">
        <title>The Global Catalogue of Microorganisms (GCM) 10K type strain sequencing project: providing services to taxonomists for standard genome sequencing and annotation.</title>
        <authorList>
            <consortium name="The Broad Institute Genomics Platform"/>
            <consortium name="The Broad Institute Genome Sequencing Center for Infectious Disease"/>
            <person name="Wu L."/>
            <person name="Ma J."/>
        </authorList>
    </citation>
    <scope>NUCLEOTIDE SEQUENCE [LARGE SCALE GENOMIC DNA]</scope>
    <source>
        <strain evidence="8">CAIM 431</strain>
    </source>
</reference>
<feature type="signal peptide" evidence="5">
    <location>
        <begin position="1"/>
        <end position="20"/>
    </location>
</feature>
<dbReference type="InterPro" id="IPR013595">
    <property type="entry name" value="Pept_S33_TAP-like_C"/>
</dbReference>
<feature type="compositionally biased region" description="Low complexity" evidence="4">
    <location>
        <begin position="29"/>
        <end position="48"/>
    </location>
</feature>
<keyword evidence="2 5" id="KW-0732">Signal</keyword>
<evidence type="ECO:0000256" key="4">
    <source>
        <dbReference type="SAM" id="MobiDB-lite"/>
    </source>
</evidence>
<feature type="domain" description="Peptidase S33 tripeptidyl aminopeptidase-like C-terminal" evidence="6">
    <location>
        <begin position="461"/>
        <end position="552"/>
    </location>
</feature>
<dbReference type="EMBL" id="JBHUFZ010000016">
    <property type="protein sequence ID" value="MFD1890063.1"/>
    <property type="molecule type" value="Genomic_DNA"/>
</dbReference>
<sequence length="552" mass="57856">MTSTTWSGRAAAVLAAGALALSGCTPTRPSGQESASSPAASGSSSPSGTIPHETGAEVRTTAQDVAGFDPAAHKTIQRWTSPDRTTVASEAQPEGFAAPPPGQGRQRYLDQKIDWKNCDAAQCAKVLVPLDWDHPDGPAITLSLKRKPATSGKAAATLFINPGGPGGSGTEMVDTFANNNFEDHDVLGWDPRGSGESTPVQCGTPAETDAYLATDNSPDDKAEWEALVKANKDFAAQCRKASGALLDHISTIDNVRDLDYLRELVGDKKLDYLGISYGTFIGAMYAEMYPQRTGRLVLDSAVNITEDDSVIQAMGFDLALKNYATWCAQTTCGLGDDQAAVITSVTGLLGQLDAKPLKHGKRELTQSLGVTGMVTYLYWGAQGYEPLTQALLAVQKGIPAGLVYTADAMNGRNSDGSYGPMAYAFPGIACADSADPGEAGARTELAADTKKAPILAPYFGPNLACTFWTARPAPQIDITGKGAAPILVLGATGDPATPYRNAQLMADKLDSAVLLTWKGAGHSVWDLGNDCAKNAVTAYVNKGTVPKDKTVC</sequence>
<dbReference type="PANTHER" id="PTHR43248">
    <property type="entry name" value="2-SUCCINYL-6-HYDROXY-2,4-CYCLOHEXADIENE-1-CARBOXYLATE SYNTHASE"/>
    <property type="match status" value="1"/>
</dbReference>
<proteinExistence type="inferred from homology"/>
<comment type="caution">
    <text evidence="7">The sequence shown here is derived from an EMBL/GenBank/DDBJ whole genome shotgun (WGS) entry which is preliminary data.</text>
</comment>
<dbReference type="Pfam" id="PF08386">
    <property type="entry name" value="Abhydrolase_4"/>
    <property type="match status" value="1"/>
</dbReference>
<dbReference type="GO" id="GO:0016787">
    <property type="term" value="F:hydrolase activity"/>
    <property type="evidence" value="ECO:0007669"/>
    <property type="project" value="UniProtKB-KW"/>
</dbReference>
<organism evidence="7 8">
    <name type="scientific">Luteococcus peritonei</name>
    <dbReference type="NCBI Taxonomy" id="88874"/>
    <lineage>
        <taxon>Bacteria</taxon>
        <taxon>Bacillati</taxon>
        <taxon>Actinomycetota</taxon>
        <taxon>Actinomycetes</taxon>
        <taxon>Propionibacteriales</taxon>
        <taxon>Propionibacteriaceae</taxon>
        <taxon>Luteococcus</taxon>
    </lineage>
</organism>
<dbReference type="SUPFAM" id="SSF53474">
    <property type="entry name" value="alpha/beta-Hydrolases"/>
    <property type="match status" value="1"/>
</dbReference>
<name>A0ABW4RWR8_9ACTN</name>
<evidence type="ECO:0000256" key="5">
    <source>
        <dbReference type="SAM" id="SignalP"/>
    </source>
</evidence>
<comment type="similarity">
    <text evidence="1">Belongs to the peptidase S33 family.</text>
</comment>
<keyword evidence="3 7" id="KW-0378">Hydrolase</keyword>
<dbReference type="PANTHER" id="PTHR43248:SF29">
    <property type="entry name" value="TRIPEPTIDYL AMINOPEPTIDASE"/>
    <property type="match status" value="1"/>
</dbReference>
<dbReference type="InterPro" id="IPR029058">
    <property type="entry name" value="AB_hydrolase_fold"/>
</dbReference>
<dbReference type="Proteomes" id="UP001597326">
    <property type="component" value="Unassembled WGS sequence"/>
</dbReference>
<evidence type="ECO:0000256" key="1">
    <source>
        <dbReference type="ARBA" id="ARBA00010088"/>
    </source>
</evidence>
<evidence type="ECO:0000259" key="6">
    <source>
        <dbReference type="Pfam" id="PF08386"/>
    </source>
</evidence>
<dbReference type="RefSeq" id="WP_343873013.1">
    <property type="nucleotide sequence ID" value="NZ_BAAAIX010000013.1"/>
</dbReference>
<feature type="region of interest" description="Disordered" evidence="4">
    <location>
        <begin position="79"/>
        <end position="105"/>
    </location>
</feature>
<feature type="region of interest" description="Disordered" evidence="4">
    <location>
        <begin position="22"/>
        <end position="57"/>
    </location>
</feature>
<evidence type="ECO:0000313" key="7">
    <source>
        <dbReference type="EMBL" id="MFD1890063.1"/>
    </source>
</evidence>